<dbReference type="EMBL" id="LHXY01000031">
    <property type="protein sequence ID" value="KXB01642.1"/>
    <property type="molecule type" value="Genomic_DNA"/>
</dbReference>
<name>A0A133V5C4_9EURY</name>
<proteinExistence type="predicted"/>
<protein>
    <submittedName>
        <fullName evidence="1">Uncharacterized protein</fullName>
    </submittedName>
</protein>
<comment type="caution">
    <text evidence="1">The sequence shown here is derived from an EMBL/GenBank/DDBJ whole genome shotgun (WGS) entry which is preliminary data.</text>
</comment>
<organism evidence="1 2">
    <name type="scientific">candidate division MSBL1 archaeon SCGC-AAA261F17</name>
    <dbReference type="NCBI Taxonomy" id="1698274"/>
    <lineage>
        <taxon>Archaea</taxon>
        <taxon>Methanobacteriati</taxon>
        <taxon>Methanobacteriota</taxon>
        <taxon>candidate division MSBL1</taxon>
    </lineage>
</organism>
<evidence type="ECO:0000313" key="2">
    <source>
        <dbReference type="Proteomes" id="UP000070035"/>
    </source>
</evidence>
<reference evidence="1 2" key="1">
    <citation type="journal article" date="2016" name="Sci. Rep.">
        <title>Metabolic traits of an uncultured archaeal lineage -MSBL1- from brine pools of the Red Sea.</title>
        <authorList>
            <person name="Mwirichia R."/>
            <person name="Alam I."/>
            <person name="Rashid M."/>
            <person name="Vinu M."/>
            <person name="Ba-Alawi W."/>
            <person name="Anthony Kamau A."/>
            <person name="Kamanda Ngugi D."/>
            <person name="Goker M."/>
            <person name="Klenk H.P."/>
            <person name="Bajic V."/>
            <person name="Stingl U."/>
        </authorList>
    </citation>
    <scope>NUCLEOTIDE SEQUENCE [LARGE SCALE GENOMIC DNA]</scope>
    <source>
        <strain evidence="1">SCGC-AAA261F17</strain>
    </source>
</reference>
<keyword evidence="2" id="KW-1185">Reference proteome</keyword>
<accession>A0A133V5C4</accession>
<sequence>MVVISGVGVGADSGLGLEVGCGLLEERKIVGRSERSWGWGGIGIERETSRVLAVDEPRTEDRFRWITLGYLLKKQNITSQRAFSR</sequence>
<dbReference type="AlphaFoldDB" id="A0A133V5C4"/>
<gene>
    <name evidence="1" type="ORF">AKJ44_02310</name>
</gene>
<dbReference type="Proteomes" id="UP000070035">
    <property type="component" value="Unassembled WGS sequence"/>
</dbReference>
<evidence type="ECO:0000313" key="1">
    <source>
        <dbReference type="EMBL" id="KXB01642.1"/>
    </source>
</evidence>